<name>A0AAD7Q235_QUISA</name>
<gene>
    <name evidence="6" type="ORF">O6P43_011152</name>
</gene>
<evidence type="ECO:0000256" key="1">
    <source>
        <dbReference type="ARBA" id="ARBA00008956"/>
    </source>
</evidence>
<organism evidence="6 7">
    <name type="scientific">Quillaja saponaria</name>
    <name type="common">Soap bark tree</name>
    <dbReference type="NCBI Taxonomy" id="32244"/>
    <lineage>
        <taxon>Eukaryota</taxon>
        <taxon>Viridiplantae</taxon>
        <taxon>Streptophyta</taxon>
        <taxon>Embryophyta</taxon>
        <taxon>Tracheophyta</taxon>
        <taxon>Spermatophyta</taxon>
        <taxon>Magnoliopsida</taxon>
        <taxon>eudicotyledons</taxon>
        <taxon>Gunneridae</taxon>
        <taxon>Pentapetalae</taxon>
        <taxon>rosids</taxon>
        <taxon>fabids</taxon>
        <taxon>Fabales</taxon>
        <taxon>Quillajaceae</taxon>
        <taxon>Quillaja</taxon>
    </lineage>
</organism>
<keyword evidence="3 5" id="KW-0221">Differentiation</keyword>
<reference evidence="6" key="1">
    <citation type="journal article" date="2023" name="Science">
        <title>Elucidation of the pathway for biosynthesis of saponin adjuvants from the soapbark tree.</title>
        <authorList>
            <person name="Reed J."/>
            <person name="Orme A."/>
            <person name="El-Demerdash A."/>
            <person name="Owen C."/>
            <person name="Martin L.B.B."/>
            <person name="Misra R.C."/>
            <person name="Kikuchi S."/>
            <person name="Rejzek M."/>
            <person name="Martin A.C."/>
            <person name="Harkess A."/>
            <person name="Leebens-Mack J."/>
            <person name="Louveau T."/>
            <person name="Stephenson M.J."/>
            <person name="Osbourn A."/>
        </authorList>
    </citation>
    <scope>NUCLEOTIDE SEQUENCE</scope>
    <source>
        <strain evidence="6">S10</strain>
    </source>
</reference>
<dbReference type="InterPro" id="IPR012474">
    <property type="entry name" value="Frigida"/>
</dbReference>
<accession>A0AAD7Q235</accession>
<evidence type="ECO:0000256" key="3">
    <source>
        <dbReference type="ARBA" id="ARBA00022782"/>
    </source>
</evidence>
<evidence type="ECO:0000313" key="6">
    <source>
        <dbReference type="EMBL" id="KAJ7973409.1"/>
    </source>
</evidence>
<evidence type="ECO:0000313" key="7">
    <source>
        <dbReference type="Proteomes" id="UP001163823"/>
    </source>
</evidence>
<dbReference type="AlphaFoldDB" id="A0AAD7Q235"/>
<dbReference type="PANTHER" id="PTHR31791">
    <property type="entry name" value="FRIGIDA-LIKE PROTEIN 3-RELATED"/>
    <property type="match status" value="1"/>
</dbReference>
<dbReference type="GO" id="GO:0009908">
    <property type="term" value="P:flower development"/>
    <property type="evidence" value="ECO:0007669"/>
    <property type="project" value="UniProtKB-KW"/>
</dbReference>
<comment type="caution">
    <text evidence="6">The sequence shown here is derived from an EMBL/GenBank/DDBJ whole genome shotgun (WGS) entry which is preliminary data.</text>
</comment>
<dbReference type="GO" id="GO:0030154">
    <property type="term" value="P:cell differentiation"/>
    <property type="evidence" value="ECO:0007669"/>
    <property type="project" value="UniProtKB-KW"/>
</dbReference>
<proteinExistence type="inferred from homology"/>
<dbReference type="KEGG" id="qsa:O6P43_011152"/>
<evidence type="ECO:0000256" key="2">
    <source>
        <dbReference type="ARBA" id="ARBA00022473"/>
    </source>
</evidence>
<dbReference type="PANTHER" id="PTHR31791:SF70">
    <property type="entry name" value="FRIGIDA-LIKE PROTEIN"/>
    <property type="match status" value="1"/>
</dbReference>
<evidence type="ECO:0000256" key="5">
    <source>
        <dbReference type="RuleBase" id="RU364012"/>
    </source>
</evidence>
<dbReference type="Proteomes" id="UP001163823">
    <property type="component" value="Chromosome 4"/>
</dbReference>
<keyword evidence="7" id="KW-1185">Reference proteome</keyword>
<protein>
    <recommendedName>
        <fullName evidence="5">FRIGIDA-like protein</fullName>
    </recommendedName>
</protein>
<keyword evidence="2 5" id="KW-0217">Developmental protein</keyword>
<dbReference type="Pfam" id="PF07899">
    <property type="entry name" value="Frigida"/>
    <property type="match status" value="2"/>
</dbReference>
<comment type="similarity">
    <text evidence="1 5">Belongs to the Frigida family.</text>
</comment>
<sequence>MLHEVSIVLRKSLDPAKLVLDAMLGFYAPHSNQGDVEYDKKIIRRSCILLLDELKKASPVINSHVKEEAMNLACEWRVKMNVADEEGLEVMAFLKLLAAYELASSFNAMEVQHLLDVLEQRRRATGLHQDLGNAEKSPVPEGIAVQDGRVFQLNSNEHLNGHYLTGNQVLDALKIPSDPAKLVLDTIQFSLKEGNGEIVFGGNVCLLSWLMRVFPKISPHVKEVAMKLAGQLKANVRANGENSLGVLALLQLTAIYGLSTLFMKMKF</sequence>
<keyword evidence="4 5" id="KW-0287">Flowering</keyword>
<evidence type="ECO:0000256" key="4">
    <source>
        <dbReference type="ARBA" id="ARBA00023089"/>
    </source>
</evidence>
<dbReference type="EMBL" id="JARAOO010000004">
    <property type="protein sequence ID" value="KAJ7973409.1"/>
    <property type="molecule type" value="Genomic_DNA"/>
</dbReference>